<reference evidence="1 2" key="1">
    <citation type="journal article" date="2014" name="Int. J. Syst. Evol. Microbiol.">
        <title>Complete genome sequence of Corynebacterium casei LMG S-19264T (=DSM 44701T), isolated from a smear-ripened cheese.</title>
        <authorList>
            <consortium name="US DOE Joint Genome Institute (JGI-PGF)"/>
            <person name="Walter F."/>
            <person name="Albersmeier A."/>
            <person name="Kalinowski J."/>
            <person name="Ruckert C."/>
        </authorList>
    </citation>
    <scope>NUCLEOTIDE SEQUENCE [LARGE SCALE GENOMIC DNA]</scope>
    <source>
        <strain evidence="1 2">NBRC 110095</strain>
    </source>
</reference>
<organism evidence="1 2">
    <name type="scientific">Marinibactrum halimedae</name>
    <dbReference type="NCBI Taxonomy" id="1444977"/>
    <lineage>
        <taxon>Bacteria</taxon>
        <taxon>Pseudomonadati</taxon>
        <taxon>Pseudomonadota</taxon>
        <taxon>Gammaproteobacteria</taxon>
        <taxon>Cellvibrionales</taxon>
        <taxon>Cellvibrionaceae</taxon>
        <taxon>Marinibactrum</taxon>
    </lineage>
</organism>
<protein>
    <submittedName>
        <fullName evidence="1">Uncharacterized protein</fullName>
    </submittedName>
</protein>
<dbReference type="EMBL" id="BSPD01000073">
    <property type="protein sequence ID" value="GLS27327.1"/>
    <property type="molecule type" value="Genomic_DNA"/>
</dbReference>
<comment type="caution">
    <text evidence="1">The sequence shown here is derived from an EMBL/GenBank/DDBJ whole genome shotgun (WGS) entry which is preliminary data.</text>
</comment>
<dbReference type="AlphaFoldDB" id="A0AA37TDU9"/>
<evidence type="ECO:0000313" key="2">
    <source>
        <dbReference type="Proteomes" id="UP001156870"/>
    </source>
</evidence>
<name>A0AA37TDU9_9GAMM</name>
<accession>A0AA37TDU9</accession>
<dbReference type="Proteomes" id="UP001156870">
    <property type="component" value="Unassembled WGS sequence"/>
</dbReference>
<evidence type="ECO:0000313" key="1">
    <source>
        <dbReference type="EMBL" id="GLS27327.1"/>
    </source>
</evidence>
<dbReference type="RefSeq" id="WP_232593845.1">
    <property type="nucleotide sequence ID" value="NZ_BSPD01000073.1"/>
</dbReference>
<sequence>MPQRNASLPFFIDPFFSMSASEPTSHKSGQLLSRSALAEKLGVPLKKVTGLLLDAGWIRQTDEGWELTKKGEFEGGQRKQSQKFGEYIVFPVSVLEHRIFASQISSMVSATELGKQLDLPARIINSVLMHAQLQVHHHKGWRLTEFGKKQGGHNHENPKTGVPWNTWPVSILKLPALQAILDSLKSSEIKFSEKVRKENLMALNGMSALHQDDQALINWCYLMGVTISRNVCLPEIKPFPTVWGEGDCYCDYWIPKAGLFIDVWSETLTPHAISAQLSREAYCNENNIDRIELKGPLTVKQLTDVLPKAFLQRSYVLD</sequence>
<keyword evidence="2" id="KW-1185">Reference proteome</keyword>
<proteinExistence type="predicted"/>
<gene>
    <name evidence="1" type="ORF">GCM10007877_30460</name>
</gene>